<keyword evidence="7" id="KW-1185">Reference proteome</keyword>
<gene>
    <name evidence="8" type="primary">PROK1</name>
</gene>
<dbReference type="Proteomes" id="UP000515202">
    <property type="component" value="Unplaced"/>
</dbReference>
<dbReference type="OrthoDB" id="6433669at2759"/>
<proteinExistence type="inferred from homology"/>
<keyword evidence="3" id="KW-0964">Secreted</keyword>
<evidence type="ECO:0000256" key="2">
    <source>
        <dbReference type="ARBA" id="ARBA00006999"/>
    </source>
</evidence>
<dbReference type="PANTHER" id="PTHR18821:SF7">
    <property type="entry name" value="PROKINETICIN-1"/>
    <property type="match status" value="1"/>
</dbReference>
<feature type="domain" description="Prokineticin" evidence="6">
    <location>
        <begin position="26"/>
        <end position="106"/>
    </location>
</feature>
<dbReference type="GO" id="GO:0001935">
    <property type="term" value="P:endothelial cell proliferation"/>
    <property type="evidence" value="ECO:0007669"/>
    <property type="project" value="TreeGrafter"/>
</dbReference>
<evidence type="ECO:0000256" key="3">
    <source>
        <dbReference type="ARBA" id="ARBA00022525"/>
    </source>
</evidence>
<dbReference type="GO" id="GO:0005576">
    <property type="term" value="C:extracellular region"/>
    <property type="evidence" value="ECO:0007669"/>
    <property type="project" value="UniProtKB-SubCell"/>
</dbReference>
<evidence type="ECO:0000259" key="6">
    <source>
        <dbReference type="Pfam" id="PF06607"/>
    </source>
</evidence>
<keyword evidence="4" id="KW-0732">Signal</keyword>
<evidence type="ECO:0000256" key="4">
    <source>
        <dbReference type="ARBA" id="ARBA00022729"/>
    </source>
</evidence>
<dbReference type="Gene3D" id="2.10.80.10">
    <property type="entry name" value="Lipase, subunit A"/>
    <property type="match status" value="1"/>
</dbReference>
<dbReference type="PANTHER" id="PTHR18821">
    <property type="entry name" value="PROKINETICIN"/>
    <property type="match status" value="1"/>
</dbReference>
<keyword evidence="5" id="KW-1015">Disulfide bond</keyword>
<reference evidence="8" key="1">
    <citation type="submission" date="2025-08" db="UniProtKB">
        <authorList>
            <consortium name="RefSeq"/>
        </authorList>
    </citation>
    <scope>IDENTIFICATION</scope>
    <source>
        <tissue evidence="8">Kidney</tissue>
    </source>
</reference>
<evidence type="ECO:0000313" key="7">
    <source>
        <dbReference type="Proteomes" id="UP000515202"/>
    </source>
</evidence>
<sequence>MHYLGHLAWLSLGQKVTDPLKKTSLQDSLLLVQACEQDVQCGTGTCCAVSLWLRGVRMCTPLGRAGQECHPGSHKIPFFRKRQHHSCPCLPSLLCARRPDGRYRCSADLKSIHF</sequence>
<organism evidence="7 8">
    <name type="scientific">Pteropus vampyrus</name>
    <name type="common">Large flying fox</name>
    <dbReference type="NCBI Taxonomy" id="132908"/>
    <lineage>
        <taxon>Eukaryota</taxon>
        <taxon>Metazoa</taxon>
        <taxon>Chordata</taxon>
        <taxon>Craniata</taxon>
        <taxon>Vertebrata</taxon>
        <taxon>Euteleostomi</taxon>
        <taxon>Mammalia</taxon>
        <taxon>Eutheria</taxon>
        <taxon>Laurasiatheria</taxon>
        <taxon>Chiroptera</taxon>
        <taxon>Yinpterochiroptera</taxon>
        <taxon>Pteropodoidea</taxon>
        <taxon>Pteropodidae</taxon>
        <taxon>Pteropodinae</taxon>
        <taxon>Pteropus</taxon>
    </lineage>
</organism>
<comment type="subcellular location">
    <subcellularLocation>
        <location evidence="1">Secreted</location>
    </subcellularLocation>
</comment>
<dbReference type="InterPro" id="IPR023569">
    <property type="entry name" value="Prokineticin_domain"/>
</dbReference>
<dbReference type="RefSeq" id="XP_023390777.1">
    <property type="nucleotide sequence ID" value="XM_023535009.1"/>
</dbReference>
<dbReference type="GeneID" id="105297038"/>
<accession>A0A6P6CTP2</accession>
<dbReference type="AlphaFoldDB" id="A0A6P6CTP2"/>
<evidence type="ECO:0000313" key="8">
    <source>
        <dbReference type="RefSeq" id="XP_023390777.1"/>
    </source>
</evidence>
<dbReference type="KEGG" id="pvp:105297038"/>
<name>A0A6P6CTP2_PTEVA</name>
<comment type="similarity">
    <text evidence="2">Belongs to the AVIT (prokineticin) family.</text>
</comment>
<protein>
    <submittedName>
        <fullName evidence="8">Prokineticin-1</fullName>
    </submittedName>
</protein>
<dbReference type="Pfam" id="PF06607">
    <property type="entry name" value="Prokineticin"/>
    <property type="match status" value="1"/>
</dbReference>
<dbReference type="InterPro" id="IPR009523">
    <property type="entry name" value="Prokineticin"/>
</dbReference>
<evidence type="ECO:0000256" key="5">
    <source>
        <dbReference type="ARBA" id="ARBA00023157"/>
    </source>
</evidence>
<dbReference type="SUPFAM" id="SSF57190">
    <property type="entry name" value="Colipase-like"/>
    <property type="match status" value="2"/>
</dbReference>
<evidence type="ECO:0000256" key="1">
    <source>
        <dbReference type="ARBA" id="ARBA00004613"/>
    </source>
</evidence>
<dbReference type="CTD" id="84432"/>